<dbReference type="Gene3D" id="2.60.120.620">
    <property type="entry name" value="q2cbj1_9rhob like domain"/>
    <property type="match status" value="1"/>
</dbReference>
<dbReference type="GO" id="GO:0051213">
    <property type="term" value="F:dioxygenase activity"/>
    <property type="evidence" value="ECO:0007669"/>
    <property type="project" value="UniProtKB-KW"/>
</dbReference>
<reference evidence="2" key="1">
    <citation type="submission" date="2020-05" db="EMBL/GenBank/DDBJ databases">
        <authorList>
            <person name="Chiriac C."/>
            <person name="Salcher M."/>
            <person name="Ghai R."/>
            <person name="Kavagutti S V."/>
        </authorList>
    </citation>
    <scope>NUCLEOTIDE SEQUENCE</scope>
</reference>
<evidence type="ECO:0000259" key="1">
    <source>
        <dbReference type="Pfam" id="PF13640"/>
    </source>
</evidence>
<feature type="domain" description="Prolyl 4-hydroxylase alpha subunit Fe(2+) 2OG dioxygenase" evidence="1">
    <location>
        <begin position="102"/>
        <end position="182"/>
    </location>
</feature>
<dbReference type="EMBL" id="LR798293">
    <property type="protein sequence ID" value="CAB5221014.1"/>
    <property type="molecule type" value="Genomic_DNA"/>
</dbReference>
<organism evidence="2">
    <name type="scientific">uncultured Caudovirales phage</name>
    <dbReference type="NCBI Taxonomy" id="2100421"/>
    <lineage>
        <taxon>Viruses</taxon>
        <taxon>Duplodnaviria</taxon>
        <taxon>Heunggongvirae</taxon>
        <taxon>Uroviricota</taxon>
        <taxon>Caudoviricetes</taxon>
        <taxon>Peduoviridae</taxon>
        <taxon>Maltschvirus</taxon>
        <taxon>Maltschvirus maltsch</taxon>
    </lineage>
</organism>
<sequence>MEIVDNFVNTVFQDDVLDKIINNQFSWNYSKCGTQTEYDKRYHFVDDNTIDSSQFTHNLIEDSYITKYLLHYIEDYFGRNFSDRLLRVKVNMLLKDSTYKFNNYHIPHSDYTQESESVIYYVNDSDGDTFIFNEKPDINLTKITIRDRISPVKGRALLFDSSYLHASSSPVISSERIIINFVFKK</sequence>
<name>A0A6J7WY81_9CAUD</name>
<gene>
    <name evidence="2" type="ORF">UFOVP240_68</name>
</gene>
<keyword evidence="2" id="KW-0560">Oxidoreductase</keyword>
<evidence type="ECO:0000313" key="2">
    <source>
        <dbReference type="EMBL" id="CAB5221014.1"/>
    </source>
</evidence>
<proteinExistence type="predicted"/>
<accession>A0A6J7WY81</accession>
<keyword evidence="2" id="KW-0223">Dioxygenase</keyword>
<dbReference type="InterPro" id="IPR044862">
    <property type="entry name" value="Pro_4_hyd_alph_FE2OG_OXY"/>
</dbReference>
<dbReference type="Pfam" id="PF13640">
    <property type="entry name" value="2OG-FeII_Oxy_3"/>
    <property type="match status" value="1"/>
</dbReference>
<protein>
    <submittedName>
        <fullName evidence="2">Oxoglutarate/iron-dependent dioxygenase</fullName>
    </submittedName>
</protein>